<feature type="transmembrane region" description="Helical" evidence="8">
    <location>
        <begin position="684"/>
        <end position="703"/>
    </location>
</feature>
<keyword evidence="12" id="KW-1185">Reference proteome</keyword>
<feature type="region of interest" description="Disordered" evidence="7">
    <location>
        <begin position="500"/>
        <end position="548"/>
    </location>
</feature>
<keyword evidence="2" id="KW-0813">Transport</keyword>
<feature type="transmembrane region" description="Helical" evidence="8">
    <location>
        <begin position="807"/>
        <end position="828"/>
    </location>
</feature>
<keyword evidence="4 8" id="KW-1133">Transmembrane helix</keyword>
<dbReference type="PANTHER" id="PTHR23501:SF187">
    <property type="entry name" value="MAJOR FACILITATOR SUPERFAMILY (MFS) PROFILE DOMAIN-CONTAINING PROTEIN"/>
    <property type="match status" value="1"/>
</dbReference>
<feature type="transmembrane region" description="Helical" evidence="8">
    <location>
        <begin position="90"/>
        <end position="107"/>
    </location>
</feature>
<feature type="transmembrane region" description="Helical" evidence="8">
    <location>
        <begin position="351"/>
        <end position="369"/>
    </location>
</feature>
<gene>
    <name evidence="10" type="ORF">BN1708_011579</name>
    <name evidence="11" type="ORF">BN1723_003854</name>
</gene>
<dbReference type="PANTHER" id="PTHR23501">
    <property type="entry name" value="MAJOR FACILITATOR SUPERFAMILY"/>
    <property type="match status" value="1"/>
</dbReference>
<dbReference type="GO" id="GO:0012505">
    <property type="term" value="C:endomembrane system"/>
    <property type="evidence" value="ECO:0007669"/>
    <property type="project" value="UniProtKB-SubCell"/>
</dbReference>
<dbReference type="Proteomes" id="UP000044602">
    <property type="component" value="Unassembled WGS sequence"/>
</dbReference>
<comment type="subcellular location">
    <subcellularLocation>
        <location evidence="1">Membrane</location>
        <topology evidence="1">Multi-pass membrane protein</topology>
    </subcellularLocation>
</comment>
<dbReference type="STRING" id="100787.A0A0G4L1I1"/>
<dbReference type="InterPro" id="IPR020846">
    <property type="entry name" value="MFS_dom"/>
</dbReference>
<feature type="transmembrane region" description="Helical" evidence="8">
    <location>
        <begin position="321"/>
        <end position="339"/>
    </location>
</feature>
<evidence type="ECO:0000256" key="3">
    <source>
        <dbReference type="ARBA" id="ARBA00022692"/>
    </source>
</evidence>
<sequence length="1071" mass="114970">MAITAPTNDLEHARRHVRRNFVVLAFLCMAEPLSSTILLPFVYFMVKDFGYEETEIGAKAGLLTSAFFLVQMVSTPVWCIISDRIGRKPCLVFGLVGTAFAMILFGTSQSLPWAIASCALCGLLNGNLAVSRTMVGELAEATGVAKGRTFSIFGFCIGVGWMVGPFIGGSLASPAEQMGFSGPHGLFETYPFLLPCLFSTVYNLSVGTLTLLFLTKTGKLAEQAAHGDDGNDNDETGENESSRLLAPGRYNSGTSAEHDISPCFHQGVKEQPLNLRRAQGFLLLSSFFYFVHIICFDELYALFAASSSSQGIGLSFQPRQIASSLAYAGPAMIGALLWFPALHQRFTSMPLYRLAAVVSLVLLPLFSLLPKVAAEHGPSDGTPIVLWAPLIVLILFRYAAMVVGLASLQIMSNDMVKPEERALINGLGQSVGSFARAVGPSLGGFTWSWSLGNNLIAPFDFHASCRSWVRYGGVDGKERNVPAPACAVPPNDLTAAVSEMSTATTTTDEGTKPPLEEPATDSSQVDVDVEKQDAAASQDEPPAKLPPGAKAGLTVRQFWLAMLGLNVGMLLTALDFNIVATAVPIISSEFKEYNNSAWLGTSFLITFAIIMPITSKLSDAFGRKNVFLAATVVFIIGSALCGWSNSMNMLIASRAVQGLGAGGIYGLVNVILTDLVPLQDVGKYLAVTAIVWGIADIAGPLLGGAFSQYVVPLSISPTQSSIICLRFLQLQIRDMEVLLLDQPHHLTHQFRIVAIVLKLPHNRNTTVKEEFLKFDYLGTVLISGGTTTLVLGLQWGGNIFPWGDAKVIGTLVGGFAMIVLFYVSVHFAKDPLIFPSMFKSRTLICLFIAEFFFGVTLLGTMYCVPQFFQLVFGDTAILSGVGLLPMMLGLIIGNPIAAWVTSKYGVTIINAVVGAGLEILACGLMTRWNANTPRAEAIVVLIILGIGMGAVMSALLLSCQVSVPPAQIGVVTGLAIFIQTVGDMFGIAIFAAVYLNRLKSILQGLGLTADQVGVVLLDVQHIRQTFSGDQLQDIIDVYARSLQNGWWFMFAAASAVLVFSAVCRQYKFGDK</sequence>
<feature type="transmembrane region" description="Helical" evidence="8">
    <location>
        <begin position="281"/>
        <end position="301"/>
    </location>
</feature>
<feature type="transmembrane region" description="Helical" evidence="8">
    <location>
        <begin position="969"/>
        <end position="995"/>
    </location>
</feature>
<dbReference type="Gene3D" id="1.20.1250.20">
    <property type="entry name" value="MFS general substrate transporter like domains"/>
    <property type="match status" value="2"/>
</dbReference>
<evidence type="ECO:0000256" key="8">
    <source>
        <dbReference type="SAM" id="Phobius"/>
    </source>
</evidence>
<accession>A0A0G4L1I1</accession>
<feature type="transmembrane region" description="Helical" evidence="8">
    <location>
        <begin position="1046"/>
        <end position="1063"/>
    </location>
</feature>
<dbReference type="GO" id="GO:0005886">
    <property type="term" value="C:plasma membrane"/>
    <property type="evidence" value="ECO:0007669"/>
    <property type="project" value="TreeGrafter"/>
</dbReference>
<feature type="transmembrane region" description="Helical" evidence="8">
    <location>
        <begin position="21"/>
        <end position="44"/>
    </location>
</feature>
<dbReference type="PROSITE" id="PS50850">
    <property type="entry name" value="MFS"/>
    <property type="match status" value="1"/>
</dbReference>
<feature type="transmembrane region" description="Helical" evidence="8">
    <location>
        <begin position="840"/>
        <end position="861"/>
    </location>
</feature>
<evidence type="ECO:0000313" key="13">
    <source>
        <dbReference type="Proteomes" id="UP000045706"/>
    </source>
</evidence>
<evidence type="ECO:0000313" key="10">
    <source>
        <dbReference type="EMBL" id="CRK15837.1"/>
    </source>
</evidence>
<dbReference type="Proteomes" id="UP000045706">
    <property type="component" value="Unassembled WGS sequence"/>
</dbReference>
<evidence type="ECO:0000256" key="1">
    <source>
        <dbReference type="ARBA" id="ARBA00004141"/>
    </source>
</evidence>
<dbReference type="InterPro" id="IPR011701">
    <property type="entry name" value="MFS"/>
</dbReference>
<feature type="transmembrane region" description="Helical" evidence="8">
    <location>
        <begin position="150"/>
        <end position="172"/>
    </location>
</feature>
<dbReference type="EMBL" id="CVQI01024446">
    <property type="protein sequence ID" value="CRK32189.1"/>
    <property type="molecule type" value="Genomic_DNA"/>
</dbReference>
<dbReference type="AlphaFoldDB" id="A0A0G4L1I1"/>
<feature type="transmembrane region" description="Helical" evidence="8">
    <location>
        <begin position="192"/>
        <end position="214"/>
    </location>
</feature>
<evidence type="ECO:0000256" key="6">
    <source>
        <dbReference type="ARBA" id="ARBA00023180"/>
    </source>
</evidence>
<reference evidence="12 13" key="1">
    <citation type="submission" date="2015-05" db="EMBL/GenBank/DDBJ databases">
        <authorList>
            <person name="Fogelqvist Johan"/>
        </authorList>
    </citation>
    <scope>NUCLEOTIDE SEQUENCE [LARGE SCALE GENOMIC DNA]</scope>
    <source>
        <strain evidence="10">VL1</strain>
        <strain evidence="11">VL2</strain>
    </source>
</reference>
<feature type="transmembrane region" description="Helical" evidence="8">
    <location>
        <begin position="904"/>
        <end position="926"/>
    </location>
</feature>
<feature type="transmembrane region" description="Helical" evidence="8">
    <location>
        <begin position="867"/>
        <end position="892"/>
    </location>
</feature>
<dbReference type="EMBL" id="CVQH01006891">
    <property type="protein sequence ID" value="CRK15837.1"/>
    <property type="molecule type" value="Genomic_DNA"/>
</dbReference>
<feature type="domain" description="Major facilitator superfamily (MFS) profile" evidence="9">
    <location>
        <begin position="561"/>
        <end position="1071"/>
    </location>
</feature>
<dbReference type="GO" id="GO:0022857">
    <property type="term" value="F:transmembrane transporter activity"/>
    <property type="evidence" value="ECO:0007669"/>
    <property type="project" value="InterPro"/>
</dbReference>
<evidence type="ECO:0000256" key="7">
    <source>
        <dbReference type="SAM" id="MobiDB-lite"/>
    </source>
</evidence>
<feature type="transmembrane region" description="Helical" evidence="8">
    <location>
        <begin position="776"/>
        <end position="795"/>
    </location>
</feature>
<feature type="transmembrane region" description="Helical" evidence="8">
    <location>
        <begin position="558"/>
        <end position="585"/>
    </location>
</feature>
<dbReference type="SUPFAM" id="SSF103473">
    <property type="entry name" value="MFS general substrate transporter"/>
    <property type="match status" value="3"/>
</dbReference>
<dbReference type="Pfam" id="PF07690">
    <property type="entry name" value="MFS_1"/>
    <property type="match status" value="2"/>
</dbReference>
<feature type="transmembrane region" description="Helical" evidence="8">
    <location>
        <begin position="113"/>
        <end position="130"/>
    </location>
</feature>
<feature type="transmembrane region" description="Helical" evidence="8">
    <location>
        <begin position="384"/>
        <end position="408"/>
    </location>
</feature>
<dbReference type="InterPro" id="IPR005829">
    <property type="entry name" value="Sugar_transporter_CS"/>
</dbReference>
<feature type="transmembrane region" description="Helical" evidence="8">
    <location>
        <begin position="56"/>
        <end position="78"/>
    </location>
</feature>
<feature type="transmembrane region" description="Helical" evidence="8">
    <location>
        <begin position="938"/>
        <end position="957"/>
    </location>
</feature>
<protein>
    <recommendedName>
        <fullName evidence="9">Major facilitator superfamily (MFS) profile domain-containing protein</fullName>
    </recommendedName>
</protein>
<evidence type="ECO:0000313" key="12">
    <source>
        <dbReference type="Proteomes" id="UP000044602"/>
    </source>
</evidence>
<evidence type="ECO:0000313" key="11">
    <source>
        <dbReference type="EMBL" id="CRK32189.1"/>
    </source>
</evidence>
<dbReference type="CDD" id="cd17502">
    <property type="entry name" value="MFS_Azr1_MDR_like"/>
    <property type="match status" value="1"/>
</dbReference>
<organism evidence="10 12">
    <name type="scientific">Verticillium longisporum</name>
    <name type="common">Verticillium dahliae var. longisporum</name>
    <dbReference type="NCBI Taxonomy" id="100787"/>
    <lineage>
        <taxon>Eukaryota</taxon>
        <taxon>Fungi</taxon>
        <taxon>Dikarya</taxon>
        <taxon>Ascomycota</taxon>
        <taxon>Pezizomycotina</taxon>
        <taxon>Sordariomycetes</taxon>
        <taxon>Hypocreomycetidae</taxon>
        <taxon>Glomerellales</taxon>
        <taxon>Plectosphaerellaceae</taxon>
        <taxon>Verticillium</taxon>
    </lineage>
</organism>
<feature type="region of interest" description="Disordered" evidence="7">
    <location>
        <begin position="224"/>
        <end position="248"/>
    </location>
</feature>
<keyword evidence="3 8" id="KW-0812">Transmembrane</keyword>
<dbReference type="PROSITE" id="PS00216">
    <property type="entry name" value="SUGAR_TRANSPORT_1"/>
    <property type="match status" value="1"/>
</dbReference>
<dbReference type="InterPro" id="IPR036259">
    <property type="entry name" value="MFS_trans_sf"/>
</dbReference>
<keyword evidence="6" id="KW-0325">Glycoprotein</keyword>
<feature type="transmembrane region" description="Helical" evidence="8">
    <location>
        <begin position="626"/>
        <end position="645"/>
    </location>
</feature>
<evidence type="ECO:0000256" key="5">
    <source>
        <dbReference type="ARBA" id="ARBA00023136"/>
    </source>
</evidence>
<name>A0A0G4L1I1_VERLO</name>
<keyword evidence="5 8" id="KW-0472">Membrane</keyword>
<feature type="transmembrane region" description="Helical" evidence="8">
    <location>
        <begin position="597"/>
        <end position="614"/>
    </location>
</feature>
<evidence type="ECO:0000256" key="4">
    <source>
        <dbReference type="ARBA" id="ARBA00022989"/>
    </source>
</evidence>
<evidence type="ECO:0000256" key="2">
    <source>
        <dbReference type="ARBA" id="ARBA00022448"/>
    </source>
</evidence>
<proteinExistence type="predicted"/>
<evidence type="ECO:0000259" key="9">
    <source>
        <dbReference type="PROSITE" id="PS50850"/>
    </source>
</evidence>